<feature type="compositionally biased region" description="Low complexity" evidence="7">
    <location>
        <begin position="506"/>
        <end position="520"/>
    </location>
</feature>
<name>A0A1H8A628_9BACT</name>
<feature type="region of interest" description="Disordered" evidence="7">
    <location>
        <begin position="1"/>
        <end position="26"/>
    </location>
</feature>
<evidence type="ECO:0000256" key="4">
    <source>
        <dbReference type="ARBA" id="ARBA00022840"/>
    </source>
</evidence>
<dbReference type="CDD" id="cd00268">
    <property type="entry name" value="DEADc"/>
    <property type="match status" value="1"/>
</dbReference>
<dbReference type="PROSITE" id="PS51192">
    <property type="entry name" value="HELICASE_ATP_BIND_1"/>
    <property type="match status" value="1"/>
</dbReference>
<sequence length="526" mass="58529">MEPNMENSEPELPPSKESNSDSLRGEPILEPANALAEVRLEELSPAMQTAATNAGWPSLLDVQAKAIPYILARRDLMIQSKTGSGKTGAYILPILERINPREAACQALILVPTRELALQVSKEALLLSGSSGVRTAVAYGGVGYNLQLEAFREGAHLVIGTPGRILDHLMRGSLSLKRLTILVFDEADRMLSMGFYPDMRRIQEFIPREINGYLLSATFPAHVLRLAGEFLRKPELLSLSRDSVHVTETEHVYYVVPGMGKERSLVRIIEAENPVSAIIFCNTKSAVHFVSVVLKRFGYDADELSSELSQKDREKVMARIKNGYLRFLVATDVAARGIDIPDLSHVIQYEPPEDPEAYIHRAGRTGRKGASGTAISLVAEMEQFRLRDIAKSFSINLQERTLPGDEEVETIVSQRVTALLEAKLRMRDQLQVEHMQRFLPLVKSLLQNEEEMALIAMLLDDFYQTTLNTPPPQPPELRPSTAAEKEPHPGSVSDEKKKRRRRKSSRSSTQKTSESEAPAEATEKDG</sequence>
<dbReference type="GO" id="GO:0003676">
    <property type="term" value="F:nucleic acid binding"/>
    <property type="evidence" value="ECO:0007669"/>
    <property type="project" value="InterPro"/>
</dbReference>
<dbReference type="PANTHER" id="PTHR47959:SF1">
    <property type="entry name" value="ATP-DEPENDENT RNA HELICASE DBPA"/>
    <property type="match status" value="1"/>
</dbReference>
<organism evidence="10 11">
    <name type="scientific">Syntrophus gentianae</name>
    <dbReference type="NCBI Taxonomy" id="43775"/>
    <lineage>
        <taxon>Bacteria</taxon>
        <taxon>Pseudomonadati</taxon>
        <taxon>Thermodesulfobacteriota</taxon>
        <taxon>Syntrophia</taxon>
        <taxon>Syntrophales</taxon>
        <taxon>Syntrophaceae</taxon>
        <taxon>Syntrophus</taxon>
    </lineage>
</organism>
<dbReference type="OrthoDB" id="9805696at2"/>
<keyword evidence="4 6" id="KW-0067">ATP-binding</keyword>
<dbReference type="InterPro" id="IPR001650">
    <property type="entry name" value="Helicase_C-like"/>
</dbReference>
<dbReference type="GO" id="GO:0016787">
    <property type="term" value="F:hydrolase activity"/>
    <property type="evidence" value="ECO:0007669"/>
    <property type="project" value="UniProtKB-KW"/>
</dbReference>
<dbReference type="GO" id="GO:0005829">
    <property type="term" value="C:cytosol"/>
    <property type="evidence" value="ECO:0007669"/>
    <property type="project" value="TreeGrafter"/>
</dbReference>
<protein>
    <submittedName>
        <fullName evidence="10">ATP-dependent RNA helicase DeaD</fullName>
    </submittedName>
</protein>
<keyword evidence="3 6" id="KW-0347">Helicase</keyword>
<dbReference type="InterPro" id="IPR000629">
    <property type="entry name" value="RNA-helicase_DEAD-box_CS"/>
</dbReference>
<dbReference type="SMART" id="SM00487">
    <property type="entry name" value="DEXDc"/>
    <property type="match status" value="1"/>
</dbReference>
<dbReference type="EMBL" id="FOBS01000031">
    <property type="protein sequence ID" value="SEM66205.1"/>
    <property type="molecule type" value="Genomic_DNA"/>
</dbReference>
<reference evidence="10 11" key="1">
    <citation type="submission" date="2016-10" db="EMBL/GenBank/DDBJ databases">
        <authorList>
            <person name="de Groot N.N."/>
        </authorList>
    </citation>
    <scope>NUCLEOTIDE SEQUENCE [LARGE SCALE GENOMIC DNA]</scope>
    <source>
        <strain evidence="10 11">DSM 8423</strain>
    </source>
</reference>
<dbReference type="InterPro" id="IPR014001">
    <property type="entry name" value="Helicase_ATP-bd"/>
</dbReference>
<dbReference type="AlphaFoldDB" id="A0A1H8A628"/>
<dbReference type="STRING" id="43775.SAMN04489760_13125"/>
<dbReference type="InterPro" id="IPR050079">
    <property type="entry name" value="DEAD_box_RNA_helicase"/>
</dbReference>
<dbReference type="SMART" id="SM00490">
    <property type="entry name" value="HELICc"/>
    <property type="match status" value="1"/>
</dbReference>
<dbReference type="PANTHER" id="PTHR47959">
    <property type="entry name" value="ATP-DEPENDENT RNA HELICASE RHLE-RELATED"/>
    <property type="match status" value="1"/>
</dbReference>
<keyword evidence="1 6" id="KW-0547">Nucleotide-binding</keyword>
<comment type="similarity">
    <text evidence="5 6">Belongs to the DEAD box helicase family.</text>
</comment>
<evidence type="ECO:0000313" key="11">
    <source>
        <dbReference type="Proteomes" id="UP000198744"/>
    </source>
</evidence>
<evidence type="ECO:0000256" key="1">
    <source>
        <dbReference type="ARBA" id="ARBA00022741"/>
    </source>
</evidence>
<dbReference type="SUPFAM" id="SSF52540">
    <property type="entry name" value="P-loop containing nucleoside triphosphate hydrolases"/>
    <property type="match status" value="1"/>
</dbReference>
<keyword evidence="11" id="KW-1185">Reference proteome</keyword>
<evidence type="ECO:0000256" key="5">
    <source>
        <dbReference type="ARBA" id="ARBA00038437"/>
    </source>
</evidence>
<dbReference type="InterPro" id="IPR044742">
    <property type="entry name" value="DEAD/DEAH_RhlB"/>
</dbReference>
<dbReference type="InterPro" id="IPR027417">
    <property type="entry name" value="P-loop_NTPase"/>
</dbReference>
<evidence type="ECO:0000256" key="6">
    <source>
        <dbReference type="RuleBase" id="RU000492"/>
    </source>
</evidence>
<dbReference type="Gene3D" id="3.40.50.300">
    <property type="entry name" value="P-loop containing nucleotide triphosphate hydrolases"/>
    <property type="match status" value="2"/>
</dbReference>
<evidence type="ECO:0000256" key="3">
    <source>
        <dbReference type="ARBA" id="ARBA00022806"/>
    </source>
</evidence>
<keyword evidence="2 6" id="KW-0378">Hydrolase</keyword>
<gene>
    <name evidence="10" type="ORF">SAMN04489760_13125</name>
</gene>
<evidence type="ECO:0000313" key="10">
    <source>
        <dbReference type="EMBL" id="SEM66205.1"/>
    </source>
</evidence>
<dbReference type="Pfam" id="PF00270">
    <property type="entry name" value="DEAD"/>
    <property type="match status" value="1"/>
</dbReference>
<dbReference type="CDD" id="cd18787">
    <property type="entry name" value="SF2_C_DEAD"/>
    <property type="match status" value="1"/>
</dbReference>
<dbReference type="Pfam" id="PF00271">
    <property type="entry name" value="Helicase_C"/>
    <property type="match status" value="1"/>
</dbReference>
<dbReference type="GO" id="GO:0003724">
    <property type="term" value="F:RNA helicase activity"/>
    <property type="evidence" value="ECO:0007669"/>
    <property type="project" value="UniProtKB-ARBA"/>
</dbReference>
<feature type="compositionally biased region" description="Basic and acidic residues" evidence="7">
    <location>
        <begin position="483"/>
        <end position="496"/>
    </location>
</feature>
<evidence type="ECO:0000259" key="8">
    <source>
        <dbReference type="PROSITE" id="PS51192"/>
    </source>
</evidence>
<proteinExistence type="inferred from homology"/>
<dbReference type="GO" id="GO:0005524">
    <property type="term" value="F:ATP binding"/>
    <property type="evidence" value="ECO:0007669"/>
    <property type="project" value="UniProtKB-KW"/>
</dbReference>
<feature type="domain" description="Helicase ATP-binding" evidence="8">
    <location>
        <begin position="67"/>
        <end position="237"/>
    </location>
</feature>
<accession>A0A1H8A628</accession>
<feature type="region of interest" description="Disordered" evidence="7">
    <location>
        <begin position="466"/>
        <end position="526"/>
    </location>
</feature>
<evidence type="ECO:0000256" key="7">
    <source>
        <dbReference type="SAM" id="MobiDB-lite"/>
    </source>
</evidence>
<dbReference type="PROSITE" id="PS51194">
    <property type="entry name" value="HELICASE_CTER"/>
    <property type="match status" value="1"/>
</dbReference>
<dbReference type="InterPro" id="IPR011545">
    <property type="entry name" value="DEAD/DEAH_box_helicase_dom"/>
</dbReference>
<dbReference type="PROSITE" id="PS00039">
    <property type="entry name" value="DEAD_ATP_HELICASE"/>
    <property type="match status" value="1"/>
</dbReference>
<evidence type="ECO:0000259" key="9">
    <source>
        <dbReference type="PROSITE" id="PS51194"/>
    </source>
</evidence>
<evidence type="ECO:0000256" key="2">
    <source>
        <dbReference type="ARBA" id="ARBA00022801"/>
    </source>
</evidence>
<feature type="domain" description="Helicase C-terminal" evidence="9">
    <location>
        <begin position="264"/>
        <end position="409"/>
    </location>
</feature>
<dbReference type="Proteomes" id="UP000198744">
    <property type="component" value="Unassembled WGS sequence"/>
</dbReference>